<accession>A0A249SMZ0</accession>
<dbReference type="Pfam" id="PF05103">
    <property type="entry name" value="DivIVA"/>
    <property type="match status" value="1"/>
</dbReference>
<dbReference type="InterPro" id="IPR007793">
    <property type="entry name" value="DivIVA_fam"/>
</dbReference>
<dbReference type="KEGG" id="mchc:CK556_01135"/>
<dbReference type="Proteomes" id="UP000232229">
    <property type="component" value="Chromosome"/>
</dbReference>
<keyword evidence="2" id="KW-0963">Cytoplasm</keyword>
<evidence type="ECO:0000256" key="1">
    <source>
        <dbReference type="ARBA" id="ARBA00004496"/>
    </source>
</evidence>
<dbReference type="GO" id="GO:0051301">
    <property type="term" value="P:cell division"/>
    <property type="evidence" value="ECO:0007669"/>
    <property type="project" value="UniProtKB-KW"/>
</dbReference>
<dbReference type="NCBIfam" id="TIGR03544">
    <property type="entry name" value="DivI1A_domain"/>
    <property type="match status" value="1"/>
</dbReference>
<dbReference type="AlphaFoldDB" id="A0A249SMZ0"/>
<organism evidence="7 8">
    <name type="scientific">Mesoplasma chauliocola</name>
    <dbReference type="NCBI Taxonomy" id="216427"/>
    <lineage>
        <taxon>Bacteria</taxon>
        <taxon>Bacillati</taxon>
        <taxon>Mycoplasmatota</taxon>
        <taxon>Mollicutes</taxon>
        <taxon>Entomoplasmatales</taxon>
        <taxon>Entomoplasmataceae</taxon>
        <taxon>Mesoplasma</taxon>
    </lineage>
</organism>
<dbReference type="InterPro" id="IPR019933">
    <property type="entry name" value="DivIVA_domain"/>
</dbReference>
<sequence length="121" mass="14277">MNKPKILAEQILHQKFPTEFQGYKMESVNDFLDEVIEQMKWYEDEVKILNKTVEEQKIKISELEAKNIHNETLLADKGNEINQLVKSQLSNSTFVKQSNQIEAIQKSVKEIRQMIEKLENR</sequence>
<dbReference type="GO" id="GO:0005737">
    <property type="term" value="C:cytoplasm"/>
    <property type="evidence" value="ECO:0007669"/>
    <property type="project" value="UniProtKB-SubCell"/>
</dbReference>
<name>A0A249SMZ0_9MOLU</name>
<evidence type="ECO:0000313" key="7">
    <source>
        <dbReference type="EMBL" id="ASZ08962.1"/>
    </source>
</evidence>
<evidence type="ECO:0000256" key="5">
    <source>
        <dbReference type="ARBA" id="ARBA00023306"/>
    </source>
</evidence>
<keyword evidence="8" id="KW-1185">Reference proteome</keyword>
<evidence type="ECO:0000256" key="6">
    <source>
        <dbReference type="SAM" id="Coils"/>
    </source>
</evidence>
<protein>
    <submittedName>
        <fullName evidence="7">DivIVA domain-containing protein</fullName>
    </submittedName>
</protein>
<evidence type="ECO:0000256" key="3">
    <source>
        <dbReference type="ARBA" id="ARBA00022618"/>
    </source>
</evidence>
<dbReference type="RefSeq" id="WP_027875249.1">
    <property type="nucleotide sequence ID" value="NZ_CP023173.1"/>
</dbReference>
<dbReference type="Gene3D" id="6.10.250.660">
    <property type="match status" value="1"/>
</dbReference>
<reference evidence="7 8" key="1">
    <citation type="submission" date="2017-08" db="EMBL/GenBank/DDBJ databases">
        <title>Complete Genome Sequence of Mesoplasma chauliocola.</title>
        <authorList>
            <person name="Knight T.F.Jr."/>
            <person name="Citino T."/>
        </authorList>
    </citation>
    <scope>NUCLEOTIDE SEQUENCE [LARGE SCALE GENOMIC DNA]</scope>
    <source>
        <strain evidence="7 8">CHPA-2</strain>
    </source>
</reference>
<evidence type="ECO:0000256" key="2">
    <source>
        <dbReference type="ARBA" id="ARBA00022490"/>
    </source>
</evidence>
<keyword evidence="4 6" id="KW-0175">Coiled coil</keyword>
<comment type="subcellular location">
    <subcellularLocation>
        <location evidence="1">Cytoplasm</location>
    </subcellularLocation>
</comment>
<dbReference type="EMBL" id="CP023173">
    <property type="protein sequence ID" value="ASZ08962.1"/>
    <property type="molecule type" value="Genomic_DNA"/>
</dbReference>
<keyword evidence="3" id="KW-0132">Cell division</keyword>
<proteinExistence type="predicted"/>
<evidence type="ECO:0000256" key="4">
    <source>
        <dbReference type="ARBA" id="ARBA00023054"/>
    </source>
</evidence>
<feature type="coiled-coil region" evidence="6">
    <location>
        <begin position="32"/>
        <end position="66"/>
    </location>
</feature>
<gene>
    <name evidence="7" type="ORF">CK556_01135</name>
</gene>
<keyword evidence="5" id="KW-0131">Cell cycle</keyword>
<evidence type="ECO:0000313" key="8">
    <source>
        <dbReference type="Proteomes" id="UP000232229"/>
    </source>
</evidence>